<evidence type="ECO:0000313" key="2">
    <source>
        <dbReference type="EMBL" id="CZR53604.1"/>
    </source>
</evidence>
<reference evidence="2 3" key="1">
    <citation type="submission" date="2016-03" db="EMBL/GenBank/DDBJ databases">
        <authorList>
            <person name="Ploux O."/>
        </authorList>
    </citation>
    <scope>NUCLEOTIDE SEQUENCE [LARGE SCALE GENOMIC DNA]</scope>
    <source>
        <strain evidence="2 3">UAMH 11012</strain>
    </source>
</reference>
<dbReference type="CDD" id="cd23826">
    <property type="entry name" value="UEV_Morgue-like"/>
    <property type="match status" value="1"/>
</dbReference>
<dbReference type="PANTHER" id="PTHR24068">
    <property type="entry name" value="UBIQUITIN-CONJUGATING ENZYME E2"/>
    <property type="match status" value="1"/>
</dbReference>
<dbReference type="InterPro" id="IPR029498">
    <property type="entry name" value="HeLo_dom"/>
</dbReference>
<dbReference type="EMBL" id="FJOG01000004">
    <property type="protein sequence ID" value="CZR53604.1"/>
    <property type="molecule type" value="Genomic_DNA"/>
</dbReference>
<dbReference type="InterPro" id="IPR016135">
    <property type="entry name" value="UBQ-conjugating_enzyme/RWD"/>
</dbReference>
<dbReference type="Proteomes" id="UP000184330">
    <property type="component" value="Unassembled WGS sequence"/>
</dbReference>
<protein>
    <recommendedName>
        <fullName evidence="1">UBC core domain-containing protein</fullName>
    </recommendedName>
</protein>
<dbReference type="PROSITE" id="PS50127">
    <property type="entry name" value="UBC_2"/>
    <property type="match status" value="1"/>
</dbReference>
<dbReference type="InterPro" id="IPR000608">
    <property type="entry name" value="UBC"/>
</dbReference>
<gene>
    <name evidence="2" type="ORF">PAC_03484</name>
</gene>
<evidence type="ECO:0000259" key="1">
    <source>
        <dbReference type="PROSITE" id="PS50127"/>
    </source>
</evidence>
<dbReference type="SMART" id="SM00212">
    <property type="entry name" value="UBCc"/>
    <property type="match status" value="1"/>
</dbReference>
<dbReference type="InterPro" id="IPR038305">
    <property type="entry name" value="HeLo_sf"/>
</dbReference>
<feature type="domain" description="UBC core" evidence="1">
    <location>
        <begin position="529"/>
        <end position="677"/>
    </location>
</feature>
<organism evidence="2 3">
    <name type="scientific">Phialocephala subalpina</name>
    <dbReference type="NCBI Taxonomy" id="576137"/>
    <lineage>
        <taxon>Eukaryota</taxon>
        <taxon>Fungi</taxon>
        <taxon>Dikarya</taxon>
        <taxon>Ascomycota</taxon>
        <taxon>Pezizomycotina</taxon>
        <taxon>Leotiomycetes</taxon>
        <taxon>Helotiales</taxon>
        <taxon>Mollisiaceae</taxon>
        <taxon>Phialocephala</taxon>
        <taxon>Phialocephala fortinii species complex</taxon>
    </lineage>
</organism>
<sequence length="703" mass="77638">MTDPKDKLPAISGLAKRFSEIANGTLGDYHAGLWWGYLLEDLLWRNAEGTGSALYLPDTHKRGRCMIEGRPRAPSWSWAAIDGPVVTNWTSERPLAKVIKCETEPAAGHDQFGQVTSGILVICCQYVMASITGSNLAKFSSFMTSGPISGLKSSIIHNFPLSDLRCSNISQVFTDISVPMDPAMIMAGVGTGVKTCVALFNLCVGIYDLVDRGGSYGKDYTNLITKLDVEKFRLLTFGETTQLIGFDTTIQTTPNRSNFNMVASIQPQTWELIARVLCSIKQVFDDMKSVDKRYGLKQVKVVSVKGASSDLITSSSPSGPFKDIFQAFQARITTVQTQEKMTNKARWAIYDGEKFKKLIERLHSWNDGLYNILGSIQKMGSYRLILEYELRKLTEIEDVRRIEDASVENNPIISDVASSHRNVLSSTSNDNDSSHPSSFTDGSFWTAPSGSLVDDLKSLHVADCATALADETPQNQRLLGMWAGGFNPSKRQEISADRGGRGSQILSASMGEGPQHVDVVLTFNTLNNNLYRKIARELRHAQELPAIEGISMELIDGHNMGHLLATIQGPAGTPYQGGTFFIRMDIPSDYPFKPPKCVAITRIYHPNISPQGRICMNILGNDWSPVLAIHIVLLSIASMLSDPNVQDPLVPEIAAQYIENRAVYEQNAQAYTKKYATGVLPTRVEVELARIRNELVLERPRNT</sequence>
<dbReference type="Pfam" id="PF00179">
    <property type="entry name" value="UQ_con"/>
    <property type="match status" value="1"/>
</dbReference>
<dbReference type="AlphaFoldDB" id="A0A1L7WLG9"/>
<evidence type="ECO:0000313" key="3">
    <source>
        <dbReference type="Proteomes" id="UP000184330"/>
    </source>
</evidence>
<dbReference type="Gene3D" id="3.10.110.10">
    <property type="entry name" value="Ubiquitin Conjugating Enzyme"/>
    <property type="match status" value="1"/>
</dbReference>
<dbReference type="STRING" id="576137.A0A1L7WLG9"/>
<accession>A0A1L7WLG9</accession>
<dbReference type="Gene3D" id="1.20.120.1020">
    <property type="entry name" value="Prion-inhibition and propagation, HeLo domain"/>
    <property type="match status" value="1"/>
</dbReference>
<dbReference type="SUPFAM" id="SSF54495">
    <property type="entry name" value="UBC-like"/>
    <property type="match status" value="1"/>
</dbReference>
<name>A0A1L7WLG9_9HELO</name>
<proteinExistence type="predicted"/>
<dbReference type="OrthoDB" id="10069349at2759"/>
<keyword evidence="3" id="KW-1185">Reference proteome</keyword>
<dbReference type="Pfam" id="PF14479">
    <property type="entry name" value="HeLo"/>
    <property type="match status" value="1"/>
</dbReference>